<keyword evidence="2" id="KW-1185">Reference proteome</keyword>
<proteinExistence type="predicted"/>
<name>A0ACB5T6I1_AMBMO</name>
<gene>
    <name evidence="1" type="ORF">Amon02_000544100</name>
</gene>
<dbReference type="Proteomes" id="UP001165064">
    <property type="component" value="Unassembled WGS sequence"/>
</dbReference>
<accession>A0ACB5T6I1</accession>
<organism evidence="1 2">
    <name type="scientific">Ambrosiozyma monospora</name>
    <name type="common">Yeast</name>
    <name type="synonym">Endomycopsis monosporus</name>
    <dbReference type="NCBI Taxonomy" id="43982"/>
    <lineage>
        <taxon>Eukaryota</taxon>
        <taxon>Fungi</taxon>
        <taxon>Dikarya</taxon>
        <taxon>Ascomycota</taxon>
        <taxon>Saccharomycotina</taxon>
        <taxon>Pichiomycetes</taxon>
        <taxon>Pichiales</taxon>
        <taxon>Pichiaceae</taxon>
        <taxon>Ambrosiozyma</taxon>
    </lineage>
</organism>
<evidence type="ECO:0000313" key="1">
    <source>
        <dbReference type="EMBL" id="GME82308.1"/>
    </source>
</evidence>
<protein>
    <submittedName>
        <fullName evidence="1">Unnamed protein product</fullName>
    </submittedName>
</protein>
<sequence length="477" mass="54697">MEDDVIEAIIKGVDKYGLEGWVSSTDDIKSWIPERLHSEADHLVKGKDTMDVWFDSGSSWKVIEKYLADEGLLDQANNRGYLADVYLEGSDQHRGWFQSSILTKLGIRTSEEPVVLPYKKIVTHGFTLDEKGDKMSKSLGNTILPVDILEGNKKIKIPGLGIDGLRLWVAQADYTSDVSIGPTVLKHVADNLKKIRFTYRFLLGNLSDFDIEKDTIPYEKLDYFDKVILSKLHKLEESAVAQYEANNYSTIIRELNYFLNIELSSLYFDIRKDSLYTDKVDSFKRRSTQTVFVEIVKSLATMTAPILPVITQEVWNHLDTKITNSTPSPFVHGWYHTPDQYLNQEIEDDFSELSNIRSKVKSVFDVAMRVDKNIKNSLEAKVIIQPSTDSKLLPILQKYSHFLDDYLVVSKFEIATQDTVNYIDENEVFGTGEFSDGSKILVLKSNFEKCPRCWKFTKESNKELCYRCDEVVHQLEL</sequence>
<comment type="caution">
    <text evidence="1">The sequence shown here is derived from an EMBL/GenBank/DDBJ whole genome shotgun (WGS) entry which is preliminary data.</text>
</comment>
<reference evidence="1" key="1">
    <citation type="submission" date="2023-04" db="EMBL/GenBank/DDBJ databases">
        <title>Ambrosiozyma monospora NBRC 10751.</title>
        <authorList>
            <person name="Ichikawa N."/>
            <person name="Sato H."/>
            <person name="Tonouchi N."/>
        </authorList>
    </citation>
    <scope>NUCLEOTIDE SEQUENCE</scope>
    <source>
        <strain evidence="1">NBRC 10751</strain>
    </source>
</reference>
<evidence type="ECO:0000313" key="2">
    <source>
        <dbReference type="Proteomes" id="UP001165064"/>
    </source>
</evidence>
<dbReference type="EMBL" id="BSXS01003995">
    <property type="protein sequence ID" value="GME82308.1"/>
    <property type="molecule type" value="Genomic_DNA"/>
</dbReference>